<feature type="transmembrane region" description="Helical" evidence="6">
    <location>
        <begin position="115"/>
        <end position="139"/>
    </location>
</feature>
<keyword evidence="4 6" id="KW-1133">Transmembrane helix</keyword>
<evidence type="ECO:0000313" key="9">
    <source>
        <dbReference type="Proteomes" id="UP000217758"/>
    </source>
</evidence>
<evidence type="ECO:0000313" key="8">
    <source>
        <dbReference type="EMBL" id="BAQ25243.1"/>
    </source>
</evidence>
<sequence length="153" mass="17002">MTSVNYEQLLANSSKMYAGIVSSVTVIIFIIAALVILLVMYIIINALITTRKQEFGIYKALGWTNRQLILQLALSFTPIISIAAIFSAIIDLNLVPIMNNAVWSMLGANKNHFEVSLAVLLAFAFMLIIISFIISVILARPIRKINPYSLLKE</sequence>
<evidence type="ECO:0000256" key="4">
    <source>
        <dbReference type="ARBA" id="ARBA00022989"/>
    </source>
</evidence>
<accession>A0A1L7LM06</accession>
<keyword evidence="2" id="KW-1003">Cell membrane</keyword>
<evidence type="ECO:0000256" key="6">
    <source>
        <dbReference type="SAM" id="Phobius"/>
    </source>
</evidence>
<feature type="transmembrane region" description="Helical" evidence="6">
    <location>
        <begin position="20"/>
        <end position="48"/>
    </location>
</feature>
<keyword evidence="5 6" id="KW-0472">Membrane</keyword>
<dbReference type="AlphaFoldDB" id="A0A1L7LM06"/>
<evidence type="ECO:0000256" key="1">
    <source>
        <dbReference type="ARBA" id="ARBA00004651"/>
    </source>
</evidence>
<evidence type="ECO:0000256" key="5">
    <source>
        <dbReference type="ARBA" id="ARBA00023136"/>
    </source>
</evidence>
<evidence type="ECO:0000256" key="2">
    <source>
        <dbReference type="ARBA" id="ARBA00022475"/>
    </source>
</evidence>
<proteinExistence type="predicted"/>
<feature type="transmembrane region" description="Helical" evidence="6">
    <location>
        <begin position="68"/>
        <end position="95"/>
    </location>
</feature>
<evidence type="ECO:0000256" key="3">
    <source>
        <dbReference type="ARBA" id="ARBA00022692"/>
    </source>
</evidence>
<dbReference type="EMBL" id="AP014612">
    <property type="protein sequence ID" value="BAQ25243.1"/>
    <property type="molecule type" value="Genomic_DNA"/>
</dbReference>
<dbReference type="GO" id="GO:0005886">
    <property type="term" value="C:plasma membrane"/>
    <property type="evidence" value="ECO:0007669"/>
    <property type="project" value="UniProtKB-SubCell"/>
</dbReference>
<dbReference type="KEGG" id="strg:SRT_19820"/>
<dbReference type="Proteomes" id="UP000217758">
    <property type="component" value="Chromosome"/>
</dbReference>
<comment type="subcellular location">
    <subcellularLocation>
        <location evidence="1">Cell membrane</location>
        <topology evidence="1">Multi-pass membrane protein</topology>
    </subcellularLocation>
</comment>
<gene>
    <name evidence="8" type="ORF">SRT_19820</name>
</gene>
<dbReference type="Pfam" id="PF02687">
    <property type="entry name" value="FtsX"/>
    <property type="match status" value="1"/>
</dbReference>
<protein>
    <submittedName>
        <fullName evidence="8">Efflux ABC transporter, permease protein</fullName>
    </submittedName>
</protein>
<evidence type="ECO:0000259" key="7">
    <source>
        <dbReference type="Pfam" id="PF02687"/>
    </source>
</evidence>
<name>A0A1L7LM06_9STRE</name>
<organism evidence="8 9">
    <name type="scientific">Streptococcus troglodytae</name>
    <dbReference type="NCBI Taxonomy" id="1111760"/>
    <lineage>
        <taxon>Bacteria</taxon>
        <taxon>Bacillati</taxon>
        <taxon>Bacillota</taxon>
        <taxon>Bacilli</taxon>
        <taxon>Lactobacillales</taxon>
        <taxon>Streptococcaceae</taxon>
        <taxon>Streptococcus</taxon>
    </lineage>
</organism>
<reference evidence="8 9" key="1">
    <citation type="journal article" date="2016" name="Microbiol. Immunol.">
        <title>Complete genome sequence of Streptococcus troglodytae TKU31 isolated from the oral cavity of a chimpanzee (Pan troglodytes).</title>
        <authorList>
            <person name="Okamoto M."/>
            <person name="Naito M."/>
            <person name="Miyanohara M."/>
            <person name="Imai S."/>
            <person name="Nomura Y."/>
            <person name="Saito W."/>
            <person name="Momoi Y."/>
            <person name="Takada K."/>
            <person name="Miyabe-Nishiwaki T."/>
            <person name="Tomonaga M."/>
            <person name="Hanada N."/>
        </authorList>
    </citation>
    <scope>NUCLEOTIDE SEQUENCE [LARGE SCALE GENOMIC DNA]</scope>
    <source>
        <strain evidence="9">TKU 31</strain>
    </source>
</reference>
<keyword evidence="9" id="KW-1185">Reference proteome</keyword>
<dbReference type="InterPro" id="IPR003838">
    <property type="entry name" value="ABC3_permease_C"/>
</dbReference>
<keyword evidence="3 6" id="KW-0812">Transmembrane</keyword>
<feature type="domain" description="ABC3 transporter permease C-terminal" evidence="7">
    <location>
        <begin position="27"/>
        <end position="147"/>
    </location>
</feature>